<dbReference type="InterPro" id="IPR032781">
    <property type="entry name" value="ABC_tran_Xtn"/>
</dbReference>
<dbReference type="Pfam" id="PF12848">
    <property type="entry name" value="ABC_tran_Xtn"/>
    <property type="match status" value="1"/>
</dbReference>
<dbReference type="InterPro" id="IPR027417">
    <property type="entry name" value="P-loop_NTPase"/>
</dbReference>
<dbReference type="InterPro" id="IPR003593">
    <property type="entry name" value="AAA+_ATPase"/>
</dbReference>
<feature type="domain" description="ABC transporter" evidence="6">
    <location>
        <begin position="319"/>
        <end position="527"/>
    </location>
</feature>
<dbReference type="CDD" id="cd03221">
    <property type="entry name" value="ABCF_EF-3"/>
    <property type="match status" value="2"/>
</dbReference>
<organism evidence="7 8">
    <name type="scientific">Campylobacter gracilis RM3268</name>
    <dbReference type="NCBI Taxonomy" id="553220"/>
    <lineage>
        <taxon>Bacteria</taxon>
        <taxon>Pseudomonadati</taxon>
        <taxon>Campylobacterota</taxon>
        <taxon>Epsilonproteobacteria</taxon>
        <taxon>Campylobacterales</taxon>
        <taxon>Campylobacteraceae</taxon>
        <taxon>Campylobacter</taxon>
    </lineage>
</organism>
<keyword evidence="2" id="KW-0547">Nucleotide-binding</keyword>
<comment type="caution">
    <text evidence="7">The sequence shown here is derived from an EMBL/GenBank/DDBJ whole genome shotgun (WGS) entry which is preliminary data.</text>
</comment>
<dbReference type="SUPFAM" id="SSF52540">
    <property type="entry name" value="P-loop containing nucleoside triphosphate hydrolases"/>
    <property type="match status" value="2"/>
</dbReference>
<sequence length="530" mass="59696">MVEIKDLTMRFGKQLLFENVNLSLDKGRRYGLIGANGAGKSTLLKILSGQIEASSGEILIQSGLKIGVLGQDQFAFESFSVKDAVLYGNKRLYDAVREKTQLYEAGEFNDEINERLGELEMICAEEDPAYEYETRIEKILSSLGLNDFDKKMSEIETSDKFKVLLAQVLFPRPDVLFLDEPTNNLDIDAISWLEFELNRHTGTLVVISHDRHFLNRVCTDILDVDFRRVREFSGNYDDWFIASNLIAKQAQFEREKKLKEKAELEKFIARFSANASKAKQATSRQKQLDKLDLSELATSSRREPSILFKPAREIGNEILELSGVDMSFGDIQILKNFNLKLAHGDKIGIIGRNGVGKSTLCKIIMGELAPQRGKVHMGATIEPGYFAQDTNNKISGELKLYEYLQSPQNRDLDEIRKCLGRMLFSGAEQEKSVGSLSGGEKHRVMLSKLMLQRPNLLVLDEPNNHLDLEAIIALGEALYNFAGCAICVSHDRELIDAFANRILHLKGDGEIVDFRGTYEEYRESLGASDD</sequence>
<dbReference type="OrthoDB" id="9762369at2"/>
<evidence type="ECO:0000256" key="2">
    <source>
        <dbReference type="ARBA" id="ARBA00022741"/>
    </source>
</evidence>
<dbReference type="STRING" id="824.CGRAC_1784"/>
<dbReference type="RefSeq" id="WP_005871342.1">
    <property type="nucleotide sequence ID" value="NZ_ACYG01000024.1"/>
</dbReference>
<feature type="domain" description="ABC transporter" evidence="6">
    <location>
        <begin position="2"/>
        <end position="251"/>
    </location>
</feature>
<protein>
    <recommendedName>
        <fullName evidence="5">Probable ATP-binding protein YbiT</fullName>
    </recommendedName>
</protein>
<dbReference type="EMBL" id="ACYG01000024">
    <property type="protein sequence ID" value="EEV17743.1"/>
    <property type="molecule type" value="Genomic_DNA"/>
</dbReference>
<keyword evidence="8" id="KW-1185">Reference proteome</keyword>
<dbReference type="Pfam" id="PF00005">
    <property type="entry name" value="ABC_tran"/>
    <property type="match status" value="2"/>
</dbReference>
<evidence type="ECO:0000256" key="3">
    <source>
        <dbReference type="ARBA" id="ARBA00022840"/>
    </source>
</evidence>
<dbReference type="GO" id="GO:0005524">
    <property type="term" value="F:ATP binding"/>
    <property type="evidence" value="ECO:0007669"/>
    <property type="project" value="UniProtKB-KW"/>
</dbReference>
<gene>
    <name evidence="7" type="ORF">CAMGR0001_0575</name>
</gene>
<dbReference type="InterPro" id="IPR003439">
    <property type="entry name" value="ABC_transporter-like_ATP-bd"/>
</dbReference>
<dbReference type="SMART" id="SM00382">
    <property type="entry name" value="AAA"/>
    <property type="match status" value="2"/>
</dbReference>
<evidence type="ECO:0000313" key="8">
    <source>
        <dbReference type="Proteomes" id="UP000005709"/>
    </source>
</evidence>
<dbReference type="FunFam" id="3.40.50.300:FF:000070">
    <property type="entry name" value="Putative ABC transporter ATP-binding component"/>
    <property type="match status" value="1"/>
</dbReference>
<dbReference type="eggNOG" id="COG0488">
    <property type="taxonomic scope" value="Bacteria"/>
</dbReference>
<reference evidence="7 8" key="1">
    <citation type="submission" date="2009-07" db="EMBL/GenBank/DDBJ databases">
        <authorList>
            <person name="Madupu R."/>
            <person name="Sebastian Y."/>
            <person name="Durkin A.S."/>
            <person name="Torralba M."/>
            <person name="Methe B."/>
            <person name="Sutton G.G."/>
            <person name="Strausberg R.L."/>
            <person name="Nelson K.E."/>
        </authorList>
    </citation>
    <scope>NUCLEOTIDE SEQUENCE [LARGE SCALE GENOMIC DNA]</scope>
    <source>
        <strain evidence="7 8">RM3268</strain>
    </source>
</reference>
<dbReference type="InterPro" id="IPR051309">
    <property type="entry name" value="ABCF_ATPase"/>
</dbReference>
<dbReference type="AlphaFoldDB" id="C8PHX9"/>
<dbReference type="FunFam" id="3.40.50.300:FF:000011">
    <property type="entry name" value="Putative ABC transporter ATP-binding component"/>
    <property type="match status" value="1"/>
</dbReference>
<evidence type="ECO:0000256" key="5">
    <source>
        <dbReference type="ARBA" id="ARBA00074044"/>
    </source>
</evidence>
<dbReference type="PANTHER" id="PTHR42855">
    <property type="entry name" value="ABC TRANSPORTER ATP-BINDING SUBUNIT"/>
    <property type="match status" value="1"/>
</dbReference>
<proteinExistence type="inferred from homology"/>
<dbReference type="PROSITE" id="PS50893">
    <property type="entry name" value="ABC_TRANSPORTER_2"/>
    <property type="match status" value="2"/>
</dbReference>
<keyword evidence="1" id="KW-0677">Repeat</keyword>
<dbReference type="GO" id="GO:0016887">
    <property type="term" value="F:ATP hydrolysis activity"/>
    <property type="evidence" value="ECO:0007669"/>
    <property type="project" value="InterPro"/>
</dbReference>
<evidence type="ECO:0000256" key="4">
    <source>
        <dbReference type="ARBA" id="ARBA00061551"/>
    </source>
</evidence>
<dbReference type="PANTHER" id="PTHR42855:SF2">
    <property type="entry name" value="DRUG RESISTANCE ABC TRANSPORTER,ATP-BINDING PROTEIN"/>
    <property type="match status" value="1"/>
</dbReference>
<accession>C8PHX9</accession>
<evidence type="ECO:0000256" key="1">
    <source>
        <dbReference type="ARBA" id="ARBA00022737"/>
    </source>
</evidence>
<evidence type="ECO:0000259" key="6">
    <source>
        <dbReference type="PROSITE" id="PS50893"/>
    </source>
</evidence>
<dbReference type="Gene3D" id="3.40.50.300">
    <property type="entry name" value="P-loop containing nucleotide triphosphate hydrolases"/>
    <property type="match status" value="2"/>
</dbReference>
<comment type="similarity">
    <text evidence="4">Belongs to the ABC transporter superfamily. ABCF family. YbiT subfamily.</text>
</comment>
<evidence type="ECO:0000313" key="7">
    <source>
        <dbReference type="EMBL" id="EEV17743.1"/>
    </source>
</evidence>
<dbReference type="Proteomes" id="UP000005709">
    <property type="component" value="Unassembled WGS sequence"/>
</dbReference>
<name>C8PHX9_9BACT</name>
<keyword evidence="3 7" id="KW-0067">ATP-binding</keyword>